<comment type="caution">
    <text evidence="1">The sequence shown here is derived from an EMBL/GenBank/DDBJ whole genome shotgun (WGS) entry which is preliminary data.</text>
</comment>
<keyword evidence="2" id="KW-1185">Reference proteome</keyword>
<organism evidence="1 2">
    <name type="scientific">Scortum barcoo</name>
    <name type="common">barcoo grunter</name>
    <dbReference type="NCBI Taxonomy" id="214431"/>
    <lineage>
        <taxon>Eukaryota</taxon>
        <taxon>Metazoa</taxon>
        <taxon>Chordata</taxon>
        <taxon>Craniata</taxon>
        <taxon>Vertebrata</taxon>
        <taxon>Euteleostomi</taxon>
        <taxon>Actinopterygii</taxon>
        <taxon>Neopterygii</taxon>
        <taxon>Teleostei</taxon>
        <taxon>Neoteleostei</taxon>
        <taxon>Acanthomorphata</taxon>
        <taxon>Eupercaria</taxon>
        <taxon>Centrarchiformes</taxon>
        <taxon>Terapontoidei</taxon>
        <taxon>Terapontidae</taxon>
        <taxon>Scortum</taxon>
    </lineage>
</organism>
<accession>A0ACB8VH87</accession>
<dbReference type="Proteomes" id="UP000831701">
    <property type="component" value="Chromosome 21"/>
</dbReference>
<evidence type="ECO:0000313" key="1">
    <source>
        <dbReference type="EMBL" id="KAI3354934.1"/>
    </source>
</evidence>
<protein>
    <submittedName>
        <fullName evidence="1">Uncharacterized protein</fullName>
    </submittedName>
</protein>
<proteinExistence type="predicted"/>
<name>A0ACB8VH87_9TELE</name>
<sequence>MVLDMRRERRQHQPLMITDSEVECVSSFKFLGQEGSSAAVLRLRKFGMSQRTQRTSYTAIIESILSSCITGTALLQTANAYRERSGGAVSDLFCKIHANFTLISCAKLIKVVVVSSDQPRLKTSVVSLWKRKSQPSVIR</sequence>
<dbReference type="EMBL" id="CM041551">
    <property type="protein sequence ID" value="KAI3354934.1"/>
    <property type="molecule type" value="Genomic_DNA"/>
</dbReference>
<gene>
    <name evidence="1" type="ORF">L3Q82_004730</name>
</gene>
<reference evidence="1" key="1">
    <citation type="submission" date="2022-04" db="EMBL/GenBank/DDBJ databases">
        <title>Jade perch genome.</title>
        <authorList>
            <person name="Chao B."/>
        </authorList>
    </citation>
    <scope>NUCLEOTIDE SEQUENCE</scope>
    <source>
        <strain evidence="1">CB-2022</strain>
    </source>
</reference>
<evidence type="ECO:0000313" key="2">
    <source>
        <dbReference type="Proteomes" id="UP000831701"/>
    </source>
</evidence>